<keyword evidence="1" id="KW-0677">Repeat</keyword>
<dbReference type="InterPro" id="IPR011990">
    <property type="entry name" value="TPR-like_helical_dom_sf"/>
</dbReference>
<evidence type="ECO:0000256" key="2">
    <source>
        <dbReference type="ARBA" id="ARBA00022803"/>
    </source>
</evidence>
<sequence>MDHPDPVGSKRLDGWKSVATYFNRDRTTVMRWARARKLPIHRMPGGKQGSVFAFEHELAAWALRHDDVAIAADHVPQQVMLAATVAEPAKTRPAGIRAIRVPVIAAGCAALAVILAGDVAWRAGEAPAQIVERPALSLPRDPLVAADFVTARDMWARRSSRDLVSAIRLYESVIRRDPHFAPAHSGLADAWLLIREYGAVDDPTAYRRARRHAEDALRLDPRLPGAHRALGFVEYWWSGRAPSALKNFRRAIALDERDPQSHFWYANVLADLGDDQNAQREYNRARLLSPGSRTIEVEQACSHWQAGRDELALRQLSALAERAPEDATVYNCLAWLHISHGDIVQFAHAFSARARIQREVHLLRVSAEVEAAVRRDPRTAVGVLVAASRREIAAGARKSRDTPAFYASSMGERAMLVQLLTEASDLREQWYSAPVTRRIAERWRGDAEVQQLLRSLTPRQKPLIPTG</sequence>
<dbReference type="RefSeq" id="WP_106516047.1">
    <property type="nucleotide sequence ID" value="NZ_PXYI01000014.1"/>
</dbReference>
<dbReference type="PANTHER" id="PTHR45586:SF1">
    <property type="entry name" value="LIPOPOLYSACCHARIDE ASSEMBLY PROTEIN B"/>
    <property type="match status" value="1"/>
</dbReference>
<accession>A0A2P7QEH6</accession>
<dbReference type="InterPro" id="IPR051012">
    <property type="entry name" value="CellSynth/LPSAsmb/PSIAsmb"/>
</dbReference>
<dbReference type="Gene3D" id="1.25.40.10">
    <property type="entry name" value="Tetratricopeptide repeat domain"/>
    <property type="match status" value="1"/>
</dbReference>
<dbReference type="Proteomes" id="UP000241167">
    <property type="component" value="Unassembled WGS sequence"/>
</dbReference>
<evidence type="ECO:0000313" key="3">
    <source>
        <dbReference type="EMBL" id="PSJ36373.1"/>
    </source>
</evidence>
<keyword evidence="2" id="KW-0802">TPR repeat</keyword>
<dbReference type="EMBL" id="PXYI01000014">
    <property type="protein sequence ID" value="PSJ36373.1"/>
    <property type="molecule type" value="Genomic_DNA"/>
</dbReference>
<organism evidence="3 4">
    <name type="scientific">Allosphingosinicella deserti</name>
    <dbReference type="NCBI Taxonomy" id="2116704"/>
    <lineage>
        <taxon>Bacteria</taxon>
        <taxon>Pseudomonadati</taxon>
        <taxon>Pseudomonadota</taxon>
        <taxon>Alphaproteobacteria</taxon>
        <taxon>Sphingomonadales</taxon>
        <taxon>Sphingomonadaceae</taxon>
        <taxon>Allosphingosinicella</taxon>
    </lineage>
</organism>
<keyword evidence="4" id="KW-1185">Reference proteome</keyword>
<gene>
    <name evidence="3" type="ORF">C7I55_26375</name>
</gene>
<evidence type="ECO:0000256" key="1">
    <source>
        <dbReference type="ARBA" id="ARBA00022737"/>
    </source>
</evidence>
<dbReference type="SUPFAM" id="SSF48452">
    <property type="entry name" value="TPR-like"/>
    <property type="match status" value="1"/>
</dbReference>
<dbReference type="Pfam" id="PF13432">
    <property type="entry name" value="TPR_16"/>
    <property type="match status" value="2"/>
</dbReference>
<dbReference type="AlphaFoldDB" id="A0A2P7QEH6"/>
<proteinExistence type="predicted"/>
<evidence type="ECO:0000313" key="4">
    <source>
        <dbReference type="Proteomes" id="UP000241167"/>
    </source>
</evidence>
<protein>
    <submittedName>
        <fullName evidence="3">Tetratricopeptide repeat-containing protein</fullName>
    </submittedName>
</protein>
<comment type="caution">
    <text evidence="3">The sequence shown here is derived from an EMBL/GenBank/DDBJ whole genome shotgun (WGS) entry which is preliminary data.</text>
</comment>
<dbReference type="PANTHER" id="PTHR45586">
    <property type="entry name" value="TPR REPEAT-CONTAINING PROTEIN PA4667"/>
    <property type="match status" value="1"/>
</dbReference>
<name>A0A2P7QEH6_9SPHN</name>
<reference evidence="3 4" key="1">
    <citation type="submission" date="2018-03" db="EMBL/GenBank/DDBJ databases">
        <title>The draft genome of Sphingosinicella sp. GL-C-18.</title>
        <authorList>
            <person name="Liu L."/>
            <person name="Li L."/>
            <person name="Liang L."/>
            <person name="Zhang X."/>
            <person name="Wang T."/>
        </authorList>
    </citation>
    <scope>NUCLEOTIDE SEQUENCE [LARGE SCALE GENOMIC DNA]</scope>
    <source>
        <strain evidence="3 4">GL-C-18</strain>
    </source>
</reference>
<dbReference type="OrthoDB" id="7169102at2"/>